<accession>A0A814X0I3</accession>
<feature type="compositionally biased region" description="Basic and acidic residues" evidence="1">
    <location>
        <begin position="8"/>
        <end position="29"/>
    </location>
</feature>
<dbReference type="AlphaFoldDB" id="A0A814X0I3"/>
<feature type="region of interest" description="Disordered" evidence="1">
    <location>
        <begin position="1"/>
        <end position="37"/>
    </location>
</feature>
<dbReference type="InterPro" id="IPR036770">
    <property type="entry name" value="Ankyrin_rpt-contain_sf"/>
</dbReference>
<evidence type="ECO:0000313" key="3">
    <source>
        <dbReference type="EMBL" id="CAF1485825.1"/>
    </source>
</evidence>
<evidence type="ECO:0000256" key="1">
    <source>
        <dbReference type="SAM" id="MobiDB-lite"/>
    </source>
</evidence>
<proteinExistence type="predicted"/>
<dbReference type="Gene3D" id="1.25.40.20">
    <property type="entry name" value="Ankyrin repeat-containing domain"/>
    <property type="match status" value="1"/>
</dbReference>
<evidence type="ECO:0000313" key="5">
    <source>
        <dbReference type="Proteomes" id="UP000663870"/>
    </source>
</evidence>
<keyword evidence="5" id="KW-1185">Reference proteome</keyword>
<dbReference type="EMBL" id="CAJNOH010001367">
    <property type="protein sequence ID" value="CAF1209554.1"/>
    <property type="molecule type" value="Genomic_DNA"/>
</dbReference>
<protein>
    <submittedName>
        <fullName evidence="2">Uncharacterized protein</fullName>
    </submittedName>
</protein>
<evidence type="ECO:0000313" key="4">
    <source>
        <dbReference type="Proteomes" id="UP000663854"/>
    </source>
</evidence>
<reference evidence="2" key="1">
    <citation type="submission" date="2021-02" db="EMBL/GenBank/DDBJ databases">
        <authorList>
            <person name="Nowell W R."/>
        </authorList>
    </citation>
    <scope>NUCLEOTIDE SEQUENCE</scope>
</reference>
<comment type="caution">
    <text evidence="2">The sequence shown here is derived from an EMBL/GenBank/DDBJ whole genome shotgun (WGS) entry which is preliminary data.</text>
</comment>
<name>A0A814X0I3_9BILA</name>
<dbReference type="Proteomes" id="UP000663854">
    <property type="component" value="Unassembled WGS sequence"/>
</dbReference>
<sequence>MNVKEKRKATTIEEEHESDKFQEDRRSSTDIDSETNSLTPEQIEEFFQATEDGSIERLERLFNEHKNADPNMTRFTESLLMSAIRRQRNEVAEYLIDQLEVNVKHAADLHEFRFRTNYPIRQRTFTCRDLAYEKGMMELVDLIDMTNDEVTPNIKRYLRKRLQKRLDIIHETYLKRVQEHNKNLLFQLNEEKENRESPIMDINDENIIQESSILPPIIQHPYKSHVKETIQNIDRTYEKSIDVTGKKSFRFSNYNLHFRLMETQDRNIKIKKQSQIKTTIPSLPIIQLTPSLSPSLTRTDSNRRSISETSTRLSIRDTNISRCYTIQRTTIPEIVSCENKPSITTTTKRLLPQHVNRNKIKHNYISQQQNTLYNQSRSFVPVTLKSTAIGLLSDSRIMRD</sequence>
<evidence type="ECO:0000313" key="2">
    <source>
        <dbReference type="EMBL" id="CAF1209554.1"/>
    </source>
</evidence>
<organism evidence="2 4">
    <name type="scientific">Rotaria sordida</name>
    <dbReference type="NCBI Taxonomy" id="392033"/>
    <lineage>
        <taxon>Eukaryota</taxon>
        <taxon>Metazoa</taxon>
        <taxon>Spiralia</taxon>
        <taxon>Gnathifera</taxon>
        <taxon>Rotifera</taxon>
        <taxon>Eurotatoria</taxon>
        <taxon>Bdelloidea</taxon>
        <taxon>Philodinida</taxon>
        <taxon>Philodinidae</taxon>
        <taxon>Rotaria</taxon>
    </lineage>
</organism>
<dbReference type="Proteomes" id="UP000663870">
    <property type="component" value="Unassembled WGS sequence"/>
</dbReference>
<dbReference type="EMBL" id="CAJNOL010002298">
    <property type="protein sequence ID" value="CAF1485825.1"/>
    <property type="molecule type" value="Genomic_DNA"/>
</dbReference>
<gene>
    <name evidence="3" type="ORF">JXQ802_LOCUS39571</name>
    <name evidence="2" type="ORF">PYM288_LOCUS25303</name>
</gene>